<dbReference type="STRING" id="81972.D7KZE6"/>
<evidence type="ECO:0000256" key="4">
    <source>
        <dbReference type="ARBA" id="ARBA00023089"/>
    </source>
</evidence>
<evidence type="ECO:0000313" key="7">
    <source>
        <dbReference type="EMBL" id="EFH60569.1"/>
    </source>
</evidence>
<gene>
    <name evidence="7" type="ORF">ARALYDRAFT_340367</name>
</gene>
<accession>D7KZE6</accession>
<name>D7KZE6_ARALL</name>
<dbReference type="PANTHER" id="PTHR31791:SF78">
    <property type="entry name" value="FRIGIDA-LIKE PROTEIN"/>
    <property type="match status" value="1"/>
</dbReference>
<reference evidence="8" key="1">
    <citation type="journal article" date="2011" name="Nat. Genet.">
        <title>The Arabidopsis lyrata genome sequence and the basis of rapid genome size change.</title>
        <authorList>
            <person name="Hu T.T."/>
            <person name="Pattyn P."/>
            <person name="Bakker E.G."/>
            <person name="Cao J."/>
            <person name="Cheng J.-F."/>
            <person name="Clark R.M."/>
            <person name="Fahlgren N."/>
            <person name="Fawcett J.A."/>
            <person name="Grimwood J."/>
            <person name="Gundlach H."/>
            <person name="Haberer G."/>
            <person name="Hollister J.D."/>
            <person name="Ossowski S."/>
            <person name="Ottilar R.P."/>
            <person name="Salamov A.A."/>
            <person name="Schneeberger K."/>
            <person name="Spannagl M."/>
            <person name="Wang X."/>
            <person name="Yang L."/>
            <person name="Nasrallah M.E."/>
            <person name="Bergelson J."/>
            <person name="Carrington J.C."/>
            <person name="Gaut B.S."/>
            <person name="Schmutz J."/>
            <person name="Mayer K.F.X."/>
            <person name="Van de Peer Y."/>
            <person name="Grigoriev I.V."/>
            <person name="Nordborg M."/>
            <person name="Weigel D."/>
            <person name="Guo Y.-L."/>
        </authorList>
    </citation>
    <scope>NUCLEOTIDE SEQUENCE [LARGE SCALE GENOMIC DNA]</scope>
    <source>
        <strain evidence="8">cv. MN47</strain>
    </source>
</reference>
<keyword evidence="4 5" id="KW-0287">Flowering</keyword>
<keyword evidence="8" id="KW-1185">Reference proteome</keyword>
<evidence type="ECO:0000256" key="2">
    <source>
        <dbReference type="ARBA" id="ARBA00022473"/>
    </source>
</evidence>
<proteinExistence type="inferred from homology"/>
<evidence type="ECO:0000256" key="1">
    <source>
        <dbReference type="ARBA" id="ARBA00008956"/>
    </source>
</evidence>
<dbReference type="Proteomes" id="UP000008694">
    <property type="component" value="Unassembled WGS sequence"/>
</dbReference>
<dbReference type="Gramene" id="fgenesh1_pg.C_scaffold_3000130">
    <property type="protein sequence ID" value="fgenesh1_pg.C_scaffold_3000130"/>
    <property type="gene ID" value="fgenesh1_pg.C_scaffold_3000130"/>
</dbReference>
<evidence type="ECO:0000256" key="5">
    <source>
        <dbReference type="RuleBase" id="RU364012"/>
    </source>
</evidence>
<feature type="region of interest" description="Disordered" evidence="6">
    <location>
        <begin position="42"/>
        <end position="80"/>
    </location>
</feature>
<keyword evidence="3 5" id="KW-0221">Differentiation</keyword>
<dbReference type="HOGENOM" id="CLU_1268449_0_0_1"/>
<evidence type="ECO:0000313" key="8">
    <source>
        <dbReference type="Proteomes" id="UP000008694"/>
    </source>
</evidence>
<dbReference type="AlphaFoldDB" id="D7KZE6"/>
<organism evidence="8">
    <name type="scientific">Arabidopsis lyrata subsp. lyrata</name>
    <name type="common">Lyre-leaved rock-cress</name>
    <dbReference type="NCBI Taxonomy" id="81972"/>
    <lineage>
        <taxon>Eukaryota</taxon>
        <taxon>Viridiplantae</taxon>
        <taxon>Streptophyta</taxon>
        <taxon>Embryophyta</taxon>
        <taxon>Tracheophyta</taxon>
        <taxon>Spermatophyta</taxon>
        <taxon>Magnoliopsida</taxon>
        <taxon>eudicotyledons</taxon>
        <taxon>Gunneridae</taxon>
        <taxon>Pentapetalae</taxon>
        <taxon>rosids</taxon>
        <taxon>malvids</taxon>
        <taxon>Brassicales</taxon>
        <taxon>Brassicaceae</taxon>
        <taxon>Camelineae</taxon>
        <taxon>Arabidopsis</taxon>
    </lineage>
</organism>
<dbReference type="Pfam" id="PF07899">
    <property type="entry name" value="Frigida"/>
    <property type="match status" value="1"/>
</dbReference>
<dbReference type="EMBL" id="GL348715">
    <property type="protein sequence ID" value="EFH60569.1"/>
    <property type="molecule type" value="Genomic_DNA"/>
</dbReference>
<feature type="compositionally biased region" description="Basic and acidic residues" evidence="6">
    <location>
        <begin position="55"/>
        <end position="71"/>
    </location>
</feature>
<keyword evidence="2 5" id="KW-0217">Developmental protein</keyword>
<comment type="similarity">
    <text evidence="1 5">Belongs to the Frigida family.</text>
</comment>
<dbReference type="PANTHER" id="PTHR31791">
    <property type="entry name" value="FRIGIDA-LIKE PROTEIN 3-RELATED"/>
    <property type="match status" value="1"/>
</dbReference>
<evidence type="ECO:0000256" key="6">
    <source>
        <dbReference type="SAM" id="MobiDB-lite"/>
    </source>
</evidence>
<sequence length="218" mass="24604">MDCNKEEASREKKLAEVKMGAGDFAGAQKFVTKAQTLFPKVEPDQEIGAAKKRRKDDVEESSNKRRTKQEDPFAENLPVKPDHIDTKAQELAILWKGKIRIETPRSSLEVLAFLQFIVTFRLQNSIINQDETAQLASSVSHYKEAPTLFKSLGLDNMISEFVEELIDTCQYIPAAEDKDWGKLRDILELMSDYNLKIVMPGDLIVKLMDQPSTSNLAG</sequence>
<evidence type="ECO:0000256" key="3">
    <source>
        <dbReference type="ARBA" id="ARBA00022782"/>
    </source>
</evidence>
<dbReference type="GO" id="GO:0030154">
    <property type="term" value="P:cell differentiation"/>
    <property type="evidence" value="ECO:0007669"/>
    <property type="project" value="UniProtKB-KW"/>
</dbReference>
<dbReference type="InterPro" id="IPR012474">
    <property type="entry name" value="Frigida"/>
</dbReference>
<protein>
    <recommendedName>
        <fullName evidence="5">FRIGIDA-like protein</fullName>
    </recommendedName>
</protein>
<dbReference type="GO" id="GO:0009908">
    <property type="term" value="P:flower development"/>
    <property type="evidence" value="ECO:0007669"/>
    <property type="project" value="UniProtKB-KW"/>
</dbReference>